<dbReference type="PROSITE" id="PS51900">
    <property type="entry name" value="CB"/>
    <property type="match status" value="1"/>
</dbReference>
<feature type="domain" description="Tyr recombinase" evidence="10">
    <location>
        <begin position="134"/>
        <end position="316"/>
    </location>
</feature>
<dbReference type="EMBL" id="JAFBIT010000001">
    <property type="protein sequence ID" value="MCF2651649.1"/>
    <property type="molecule type" value="Genomic_DNA"/>
</dbReference>
<keyword evidence="4" id="KW-0159">Chromosome partition</keyword>
<dbReference type="Gene3D" id="1.10.443.10">
    <property type="entry name" value="Intergrase catalytic core"/>
    <property type="match status" value="1"/>
</dbReference>
<keyword evidence="6 9" id="KW-0238">DNA-binding</keyword>
<sequence length="330" mass="37719">MSFEIAAEMPEIVRKYALYYRNIKGRSQKTVNEYCMDLRTFFRFMKRFRGLVPDDTPLEEIPVQDIDLDFIRSITTLDIFEFMNFVADERSNMSSTRQRKSSSLKSFFGYLSVHEGLLETNPTENLTPPKKAKTLPRFLSLEQSIELLNAVEGVDKERDYCILTLFLNCGMRLSELVSINMSDVIHNNSSLRIVGKGNKERMVYLNDACLAAIEDYVRVRPKDGIKDRNALFLSNRGTRISPKTVQAMVNKYLEKIGLGGAGYSVHKLRHTAATLMYRHGHVDIRVLQDILGHENLGTTEIYTHTSSTQMEDAVHANPLANIHAKKETKQ</sequence>
<dbReference type="InterPro" id="IPR050090">
    <property type="entry name" value="Tyrosine_recombinase_XerCD"/>
</dbReference>
<dbReference type="PROSITE" id="PS51898">
    <property type="entry name" value="TYR_RECOMBINASE"/>
    <property type="match status" value="1"/>
</dbReference>
<reference evidence="12 13" key="1">
    <citation type="submission" date="2020-12" db="EMBL/GenBank/DDBJ databases">
        <title>Whole genome sequences of gut porcine anaerobes.</title>
        <authorList>
            <person name="Kubasova T."/>
            <person name="Jahodarova E."/>
            <person name="Rychlik I."/>
        </authorList>
    </citation>
    <scope>NUCLEOTIDE SEQUENCE [LARGE SCALE GENOMIC DNA]</scope>
    <source>
        <strain evidence="12 13">An867</strain>
    </source>
</reference>
<dbReference type="Pfam" id="PF00589">
    <property type="entry name" value="Phage_integrase"/>
    <property type="match status" value="1"/>
</dbReference>
<evidence type="ECO:0000256" key="5">
    <source>
        <dbReference type="ARBA" id="ARBA00022908"/>
    </source>
</evidence>
<organism evidence="12 13">
    <name type="scientific">Anaeromassilibacillus senegalensis</name>
    <dbReference type="NCBI Taxonomy" id="1673717"/>
    <lineage>
        <taxon>Bacteria</taxon>
        <taxon>Bacillati</taxon>
        <taxon>Bacillota</taxon>
        <taxon>Clostridia</taxon>
        <taxon>Eubacteriales</taxon>
        <taxon>Acutalibacteraceae</taxon>
        <taxon>Anaeromassilibacillus</taxon>
    </lineage>
</organism>
<evidence type="ECO:0000256" key="2">
    <source>
        <dbReference type="ARBA" id="ARBA00022490"/>
    </source>
</evidence>
<evidence type="ECO:0000259" key="10">
    <source>
        <dbReference type="PROSITE" id="PS51898"/>
    </source>
</evidence>
<keyword evidence="2" id="KW-0963">Cytoplasm</keyword>
<dbReference type="InterPro" id="IPR002104">
    <property type="entry name" value="Integrase_catalytic"/>
</dbReference>
<keyword evidence="7" id="KW-0233">DNA recombination</keyword>
<dbReference type="Proteomes" id="UP001299220">
    <property type="component" value="Unassembled WGS sequence"/>
</dbReference>
<evidence type="ECO:0000313" key="13">
    <source>
        <dbReference type="Proteomes" id="UP001299220"/>
    </source>
</evidence>
<evidence type="ECO:0000313" key="12">
    <source>
        <dbReference type="EMBL" id="MCF2651649.1"/>
    </source>
</evidence>
<evidence type="ECO:0000256" key="9">
    <source>
        <dbReference type="PROSITE-ProRule" id="PRU01248"/>
    </source>
</evidence>
<name>A0ABS9CNY7_9FIRM</name>
<dbReference type="PANTHER" id="PTHR30349:SF77">
    <property type="entry name" value="TYROSINE RECOMBINASE XERC"/>
    <property type="match status" value="1"/>
</dbReference>
<gene>
    <name evidence="12" type="ORF">JQM67_03445</name>
</gene>
<feature type="domain" description="Core-binding (CB)" evidence="11">
    <location>
        <begin position="7"/>
        <end position="112"/>
    </location>
</feature>
<comment type="subcellular location">
    <subcellularLocation>
        <location evidence="1">Cytoplasm</location>
    </subcellularLocation>
</comment>
<evidence type="ECO:0000256" key="4">
    <source>
        <dbReference type="ARBA" id="ARBA00022829"/>
    </source>
</evidence>
<accession>A0ABS9CNY7</accession>
<dbReference type="Gene3D" id="1.10.150.130">
    <property type="match status" value="1"/>
</dbReference>
<dbReference type="InterPro" id="IPR010998">
    <property type="entry name" value="Integrase_recombinase_N"/>
</dbReference>
<dbReference type="InterPro" id="IPR044068">
    <property type="entry name" value="CB"/>
</dbReference>
<evidence type="ECO:0000256" key="1">
    <source>
        <dbReference type="ARBA" id="ARBA00004496"/>
    </source>
</evidence>
<keyword evidence="3" id="KW-0132">Cell division</keyword>
<comment type="caution">
    <text evidence="12">The sequence shown here is derived from an EMBL/GenBank/DDBJ whole genome shotgun (WGS) entry which is preliminary data.</text>
</comment>
<dbReference type="PANTHER" id="PTHR30349">
    <property type="entry name" value="PHAGE INTEGRASE-RELATED"/>
    <property type="match status" value="1"/>
</dbReference>
<evidence type="ECO:0000256" key="8">
    <source>
        <dbReference type="ARBA" id="ARBA00023306"/>
    </source>
</evidence>
<proteinExistence type="predicted"/>
<evidence type="ECO:0000259" key="11">
    <source>
        <dbReference type="PROSITE" id="PS51900"/>
    </source>
</evidence>
<protein>
    <submittedName>
        <fullName evidence="12">Tyrosine recombinase XerC</fullName>
    </submittedName>
</protein>
<keyword evidence="5" id="KW-0229">DNA integration</keyword>
<keyword evidence="8" id="KW-0131">Cell cycle</keyword>
<evidence type="ECO:0000256" key="3">
    <source>
        <dbReference type="ARBA" id="ARBA00022618"/>
    </source>
</evidence>
<dbReference type="InterPro" id="IPR013762">
    <property type="entry name" value="Integrase-like_cat_sf"/>
</dbReference>
<evidence type="ECO:0000256" key="6">
    <source>
        <dbReference type="ARBA" id="ARBA00023125"/>
    </source>
</evidence>
<dbReference type="SUPFAM" id="SSF56349">
    <property type="entry name" value="DNA breaking-rejoining enzymes"/>
    <property type="match status" value="1"/>
</dbReference>
<dbReference type="InterPro" id="IPR011010">
    <property type="entry name" value="DNA_brk_join_enz"/>
</dbReference>
<keyword evidence="13" id="KW-1185">Reference proteome</keyword>
<dbReference type="RefSeq" id="WP_235322660.1">
    <property type="nucleotide sequence ID" value="NZ_JAFBIT010000001.1"/>
</dbReference>
<evidence type="ECO:0000256" key="7">
    <source>
        <dbReference type="ARBA" id="ARBA00023172"/>
    </source>
</evidence>